<reference evidence="1" key="1">
    <citation type="journal article" date="2020" name="New Phytol.">
        <title>Comparative genomics reveals dynamic genome evolution in host specialist ectomycorrhizal fungi.</title>
        <authorList>
            <person name="Lofgren L.A."/>
            <person name="Nguyen N.H."/>
            <person name="Vilgalys R."/>
            <person name="Ruytinx J."/>
            <person name="Liao H.L."/>
            <person name="Branco S."/>
            <person name="Kuo A."/>
            <person name="LaButti K."/>
            <person name="Lipzen A."/>
            <person name="Andreopoulos W."/>
            <person name="Pangilinan J."/>
            <person name="Riley R."/>
            <person name="Hundley H."/>
            <person name="Na H."/>
            <person name="Barry K."/>
            <person name="Grigoriev I.V."/>
            <person name="Stajich J.E."/>
            <person name="Kennedy P.G."/>
        </authorList>
    </citation>
    <scope>NUCLEOTIDE SEQUENCE</scope>
    <source>
        <strain evidence="1">FC423</strain>
    </source>
</reference>
<name>A0A9P7EWX9_9AGAM</name>
<evidence type="ECO:0000313" key="2">
    <source>
        <dbReference type="Proteomes" id="UP000823399"/>
    </source>
</evidence>
<protein>
    <submittedName>
        <fullName evidence="1">Uncharacterized protein</fullName>
    </submittedName>
</protein>
<keyword evidence="2" id="KW-1185">Reference proteome</keyword>
<comment type="caution">
    <text evidence="1">The sequence shown here is derived from an EMBL/GenBank/DDBJ whole genome shotgun (WGS) entry which is preliminary data.</text>
</comment>
<dbReference type="GeneID" id="64705945"/>
<sequence length="212" mass="23770">MRMRACFRVIHLSMGETPHLITTRRHSLKFKPAAKSNVPDYYNGCFTLTESMDNLTSCSIDSGTYEPSESKSAFLMRDQLLSLLNIMQMDLSLHQFAFLVLHLEAGLQFAAVRSVVGTLWKLIPAFLKQSDDFRCYLVSLAPSCIHLHMASRYQSSTAMITHFDKRAACRPDVCCSTHAKFAALNLDTEEGGTRQPLWRGSATASQITPFPN</sequence>
<gene>
    <name evidence="1" type="ORF">F5147DRAFT_820882</name>
</gene>
<dbReference type="AlphaFoldDB" id="A0A9P7EWX9"/>
<proteinExistence type="predicted"/>
<evidence type="ECO:0000313" key="1">
    <source>
        <dbReference type="EMBL" id="KAG2093725.1"/>
    </source>
</evidence>
<dbReference type="RefSeq" id="XP_041287283.1">
    <property type="nucleotide sequence ID" value="XM_041443686.1"/>
</dbReference>
<accession>A0A9P7EWX9</accession>
<dbReference type="Proteomes" id="UP000823399">
    <property type="component" value="Unassembled WGS sequence"/>
</dbReference>
<dbReference type="OrthoDB" id="9991317at2759"/>
<organism evidence="1 2">
    <name type="scientific">Suillus discolor</name>
    <dbReference type="NCBI Taxonomy" id="1912936"/>
    <lineage>
        <taxon>Eukaryota</taxon>
        <taxon>Fungi</taxon>
        <taxon>Dikarya</taxon>
        <taxon>Basidiomycota</taxon>
        <taxon>Agaricomycotina</taxon>
        <taxon>Agaricomycetes</taxon>
        <taxon>Agaricomycetidae</taxon>
        <taxon>Boletales</taxon>
        <taxon>Suillineae</taxon>
        <taxon>Suillaceae</taxon>
        <taxon>Suillus</taxon>
    </lineage>
</organism>
<dbReference type="EMBL" id="JABBWM010000083">
    <property type="protein sequence ID" value="KAG2093725.1"/>
    <property type="molecule type" value="Genomic_DNA"/>
</dbReference>